<feature type="domain" description="Dilute" evidence="1">
    <location>
        <begin position="71"/>
        <end position="245"/>
    </location>
</feature>
<dbReference type="PANTHER" id="PTHR16027:SF6">
    <property type="entry name" value="DILUTE DOMAIN-CONTAINING PROTEIN"/>
    <property type="match status" value="1"/>
</dbReference>
<dbReference type="EMBL" id="NBSK02000003">
    <property type="protein sequence ID" value="KAJ0218155.1"/>
    <property type="molecule type" value="Genomic_DNA"/>
</dbReference>
<organism evidence="2 3">
    <name type="scientific">Lactuca sativa</name>
    <name type="common">Garden lettuce</name>
    <dbReference type="NCBI Taxonomy" id="4236"/>
    <lineage>
        <taxon>Eukaryota</taxon>
        <taxon>Viridiplantae</taxon>
        <taxon>Streptophyta</taxon>
        <taxon>Embryophyta</taxon>
        <taxon>Tracheophyta</taxon>
        <taxon>Spermatophyta</taxon>
        <taxon>Magnoliopsida</taxon>
        <taxon>eudicotyledons</taxon>
        <taxon>Gunneridae</taxon>
        <taxon>Pentapetalae</taxon>
        <taxon>asterids</taxon>
        <taxon>campanulids</taxon>
        <taxon>Asterales</taxon>
        <taxon>Asteraceae</taxon>
        <taxon>Cichorioideae</taxon>
        <taxon>Cichorieae</taxon>
        <taxon>Lactucinae</taxon>
        <taxon>Lactuca</taxon>
    </lineage>
</organism>
<dbReference type="PROSITE" id="PS51126">
    <property type="entry name" value="DILUTE"/>
    <property type="match status" value="1"/>
</dbReference>
<dbReference type="Pfam" id="PF25352">
    <property type="entry name" value="PH_ULP"/>
    <property type="match status" value="1"/>
</dbReference>
<dbReference type="Proteomes" id="UP000235145">
    <property type="component" value="Unassembled WGS sequence"/>
</dbReference>
<accession>A0A9R1XKH9</accession>
<sequence length="294" mass="32560">MPDSVDGISVIQELHVCHSGSGINLAGPDVNDVPEAEILVCNASASPSNCNLNSSEPVHNVDPHEHGSLYQRSLSTSCGIAEDDGVFFGSPSDHCTDELEMDTEDLAVIFYPDHMVYGDSYCTDCDLTFTSSCIKIEGSGSTLDGDDKILKLQWDVQDLVHIKSHWYELYAGTAWDVLKHIRQAVGFLVVHQKPKKTLNEITNELCPVLNMQQLYRISTMYWDDKYGTHIVSLEVISNMRVMMKVDSNNAVSSSFFLDDDSSIPFFVGDISKSMQQVDIGEIEPPPLRCSLIAM</sequence>
<keyword evidence="3" id="KW-1185">Reference proteome</keyword>
<protein>
    <recommendedName>
        <fullName evidence="1">Dilute domain-containing protein</fullName>
    </recommendedName>
</protein>
<evidence type="ECO:0000313" key="2">
    <source>
        <dbReference type="EMBL" id="KAJ0218155.1"/>
    </source>
</evidence>
<gene>
    <name evidence="2" type="ORF">LSAT_V11C300119010</name>
</gene>
<evidence type="ECO:0000259" key="1">
    <source>
        <dbReference type="PROSITE" id="PS51126"/>
    </source>
</evidence>
<dbReference type="InterPro" id="IPR052072">
    <property type="entry name" value="Vascular_dev_regulator"/>
</dbReference>
<dbReference type="PANTHER" id="PTHR16027">
    <property type="entry name" value="DILUTE DOMAIN-CONTAINING PROTEIN YPR089W"/>
    <property type="match status" value="1"/>
</dbReference>
<dbReference type="InterPro" id="IPR002710">
    <property type="entry name" value="Dilute_dom"/>
</dbReference>
<dbReference type="InterPro" id="IPR057375">
    <property type="entry name" value="ULP2A/B_PH"/>
</dbReference>
<comment type="caution">
    <text evidence="2">The sequence shown here is derived from an EMBL/GenBank/DDBJ whole genome shotgun (WGS) entry which is preliminary data.</text>
</comment>
<name>A0A9R1XKH9_LACSA</name>
<dbReference type="AlphaFoldDB" id="A0A9R1XKH9"/>
<proteinExistence type="predicted"/>
<evidence type="ECO:0000313" key="3">
    <source>
        <dbReference type="Proteomes" id="UP000235145"/>
    </source>
</evidence>
<reference evidence="2 3" key="1">
    <citation type="journal article" date="2017" name="Nat. Commun.">
        <title>Genome assembly with in vitro proximity ligation data and whole-genome triplication in lettuce.</title>
        <authorList>
            <person name="Reyes-Chin-Wo S."/>
            <person name="Wang Z."/>
            <person name="Yang X."/>
            <person name="Kozik A."/>
            <person name="Arikit S."/>
            <person name="Song C."/>
            <person name="Xia L."/>
            <person name="Froenicke L."/>
            <person name="Lavelle D.O."/>
            <person name="Truco M.J."/>
            <person name="Xia R."/>
            <person name="Zhu S."/>
            <person name="Xu C."/>
            <person name="Xu H."/>
            <person name="Xu X."/>
            <person name="Cox K."/>
            <person name="Korf I."/>
            <person name="Meyers B.C."/>
            <person name="Michelmore R.W."/>
        </authorList>
    </citation>
    <scope>NUCLEOTIDE SEQUENCE [LARGE SCALE GENOMIC DNA]</scope>
    <source>
        <strain evidence="3">cv. Salinas</strain>
        <tissue evidence="2">Seedlings</tissue>
    </source>
</reference>